<sequence length="306" mass="33279">MQRILSPLAGALLAASAVLPAIAADSAGKPAEMQSETVATYTIPEANQAVGVDAKYFYAIDNRIIAKYDKATQKLVKTFERPKGGAVKHFDSASVVDGKLYVAHSNYPEWPMTSSLEIFDADTLEHLDSHSFGIQIGSLTWVDKGPDGAWYAGFANYNRVFGKSPFAYGNKYNTQVVRFDEEWRPVEAWTFPEAIVETFDDMSNSGGSWGPDGNLYISGHDEPEAYVMQLPEFGSVLEWKATVPLGSRGQGIAWDRSTDDTIYAIVRGKGDEANKVTVNRVMLDGREKKAEAGAADAPATTASTTN</sequence>
<dbReference type="GO" id="GO:0016853">
    <property type="term" value="F:isomerase activity"/>
    <property type="evidence" value="ECO:0007669"/>
    <property type="project" value="UniProtKB-KW"/>
</dbReference>
<feature type="signal peptide" evidence="1">
    <location>
        <begin position="1"/>
        <end position="23"/>
    </location>
</feature>
<dbReference type="RefSeq" id="WP_134764015.1">
    <property type="nucleotide sequence ID" value="NZ_SOZD01000010.1"/>
</dbReference>
<reference evidence="2 3" key="1">
    <citation type="submission" date="2019-03" db="EMBL/GenBank/DDBJ databases">
        <title>Jiella endophytica sp. nov., a novel endophytic bacterium isolated from root of Ficus microcarpa Linn. f.</title>
        <authorList>
            <person name="Tuo L."/>
        </authorList>
    </citation>
    <scope>NUCLEOTIDE SEQUENCE [LARGE SCALE GENOMIC DNA]</scope>
    <source>
        <strain evidence="2 3">CBS5Q-3</strain>
    </source>
</reference>
<accession>A0A4Y8R980</accession>
<protein>
    <submittedName>
        <fullName evidence="2">Cycloisomerase</fullName>
    </submittedName>
</protein>
<dbReference type="EMBL" id="SOZD01000010">
    <property type="protein sequence ID" value="TFF18204.1"/>
    <property type="molecule type" value="Genomic_DNA"/>
</dbReference>
<dbReference type="AlphaFoldDB" id="A0A4Y8R980"/>
<name>A0A4Y8R980_9HYPH</name>
<dbReference type="SUPFAM" id="SSF101898">
    <property type="entry name" value="NHL repeat"/>
    <property type="match status" value="1"/>
</dbReference>
<evidence type="ECO:0000313" key="2">
    <source>
        <dbReference type="EMBL" id="TFF18204.1"/>
    </source>
</evidence>
<comment type="caution">
    <text evidence="2">The sequence shown here is derived from an EMBL/GenBank/DDBJ whole genome shotgun (WGS) entry which is preliminary data.</text>
</comment>
<keyword evidence="3" id="KW-1185">Reference proteome</keyword>
<dbReference type="OrthoDB" id="839202at2"/>
<evidence type="ECO:0000313" key="3">
    <source>
        <dbReference type="Proteomes" id="UP000298179"/>
    </source>
</evidence>
<organism evidence="2 3">
    <name type="scientific">Jiella endophytica</name>
    <dbReference type="NCBI Taxonomy" id="2558362"/>
    <lineage>
        <taxon>Bacteria</taxon>
        <taxon>Pseudomonadati</taxon>
        <taxon>Pseudomonadota</taxon>
        <taxon>Alphaproteobacteria</taxon>
        <taxon>Hyphomicrobiales</taxon>
        <taxon>Aurantimonadaceae</taxon>
        <taxon>Jiella</taxon>
    </lineage>
</organism>
<keyword evidence="2" id="KW-0413">Isomerase</keyword>
<feature type="chain" id="PRO_5021330367" evidence="1">
    <location>
        <begin position="24"/>
        <end position="306"/>
    </location>
</feature>
<dbReference type="Proteomes" id="UP000298179">
    <property type="component" value="Unassembled WGS sequence"/>
</dbReference>
<evidence type="ECO:0000256" key="1">
    <source>
        <dbReference type="SAM" id="SignalP"/>
    </source>
</evidence>
<gene>
    <name evidence="2" type="ORF">E3C22_21850</name>
</gene>
<proteinExistence type="predicted"/>
<keyword evidence="1" id="KW-0732">Signal</keyword>